<accession>E6PD24</accession>
<dbReference type="AlphaFoldDB" id="E6PD24"/>
<gene>
    <name evidence="1" type="ORF">CARN1_2246</name>
</gene>
<evidence type="ECO:0008006" key="2">
    <source>
        <dbReference type="Google" id="ProtNLM"/>
    </source>
</evidence>
<sequence>MEQPGLRLFGSSARTRILLATALLEQSYPREVGRVAAVPLASAQRIINDLERQGVLASRVRGTQREIRLNPSYFAAGELRALLLRLSLADESLVHAVESIRRRPRRAGKVL</sequence>
<comment type="caution">
    <text evidence="1">The sequence shown here is derived from an EMBL/GenBank/DDBJ whole genome shotgun (WGS) entry which is preliminary data.</text>
</comment>
<name>E6PD24_9ZZZZ</name>
<dbReference type="SUPFAM" id="SSF46785">
    <property type="entry name" value="Winged helix' DNA-binding domain"/>
    <property type="match status" value="1"/>
</dbReference>
<reference evidence="1" key="1">
    <citation type="submission" date="2009-10" db="EMBL/GenBank/DDBJ databases">
        <title>Diversity of trophic interactions inside an arsenic-rich microbial ecosystem.</title>
        <authorList>
            <person name="Bertin P.N."/>
            <person name="Heinrich-Salmeron A."/>
            <person name="Pelletier E."/>
            <person name="Goulhen-Chollet F."/>
            <person name="Arsene-Ploetze F."/>
            <person name="Gallien S."/>
            <person name="Calteau A."/>
            <person name="Vallenet D."/>
            <person name="Casiot C."/>
            <person name="Chane-Woon-Ming B."/>
            <person name="Giloteaux L."/>
            <person name="Barakat M."/>
            <person name="Bonnefoy V."/>
            <person name="Bruneel O."/>
            <person name="Chandler M."/>
            <person name="Cleiss J."/>
            <person name="Duran R."/>
            <person name="Elbaz-Poulichet F."/>
            <person name="Fonknechten N."/>
            <person name="Lauga B."/>
            <person name="Mornico D."/>
            <person name="Ortet P."/>
            <person name="Schaeffer C."/>
            <person name="Siguier P."/>
            <person name="Alexander Thil Smith A."/>
            <person name="Van Dorsselaer A."/>
            <person name="Weissenbach J."/>
            <person name="Medigue C."/>
            <person name="Le Paslier D."/>
        </authorList>
    </citation>
    <scope>NUCLEOTIDE SEQUENCE</scope>
</reference>
<dbReference type="InterPro" id="IPR036390">
    <property type="entry name" value="WH_DNA-bd_sf"/>
</dbReference>
<evidence type="ECO:0000313" key="1">
    <source>
        <dbReference type="EMBL" id="CBH74359.1"/>
    </source>
</evidence>
<proteinExistence type="predicted"/>
<dbReference type="EMBL" id="CABL01000001">
    <property type="protein sequence ID" value="CBH74359.1"/>
    <property type="molecule type" value="Genomic_DNA"/>
</dbReference>
<protein>
    <recommendedName>
        <fullName evidence="2">ArsR family transcriptional regulator</fullName>
    </recommendedName>
</protein>
<organism evidence="1">
    <name type="scientific">mine drainage metagenome</name>
    <dbReference type="NCBI Taxonomy" id="410659"/>
    <lineage>
        <taxon>unclassified sequences</taxon>
        <taxon>metagenomes</taxon>
        <taxon>ecological metagenomes</taxon>
    </lineage>
</organism>